<protein>
    <recommendedName>
        <fullName evidence="2">DUF6594 domain-containing protein</fullName>
    </recommendedName>
</protein>
<dbReference type="EMBL" id="JBBWUH010000012">
    <property type="protein sequence ID" value="KAK8153650.1"/>
    <property type="molecule type" value="Genomic_DNA"/>
</dbReference>
<comment type="caution">
    <text evidence="3">The sequence shown here is derived from an EMBL/GenBank/DDBJ whole genome shotgun (WGS) entry which is preliminary data.</text>
</comment>
<keyword evidence="1" id="KW-1133">Transmembrane helix</keyword>
<evidence type="ECO:0000259" key="2">
    <source>
        <dbReference type="Pfam" id="PF20237"/>
    </source>
</evidence>
<evidence type="ECO:0000313" key="3">
    <source>
        <dbReference type="EMBL" id="KAK8153650.1"/>
    </source>
</evidence>
<feature type="transmembrane region" description="Helical" evidence="1">
    <location>
        <begin position="235"/>
        <end position="255"/>
    </location>
</feature>
<evidence type="ECO:0000256" key="1">
    <source>
        <dbReference type="SAM" id="Phobius"/>
    </source>
</evidence>
<gene>
    <name evidence="3" type="ORF">IWX90DRAFT_409182</name>
</gene>
<dbReference type="InterPro" id="IPR046529">
    <property type="entry name" value="DUF6594"/>
</dbReference>
<keyword evidence="1" id="KW-0472">Membrane</keyword>
<feature type="transmembrane region" description="Helical" evidence="1">
    <location>
        <begin position="287"/>
        <end position="305"/>
    </location>
</feature>
<dbReference type="Pfam" id="PF20237">
    <property type="entry name" value="DUF6594"/>
    <property type="match status" value="1"/>
</dbReference>
<feature type="transmembrane region" description="Helical" evidence="1">
    <location>
        <begin position="261"/>
        <end position="280"/>
    </location>
</feature>
<keyword evidence="1" id="KW-0812">Transmembrane</keyword>
<dbReference type="PANTHER" id="PTHR34502">
    <property type="entry name" value="DUF6594 DOMAIN-CONTAINING PROTEIN-RELATED"/>
    <property type="match status" value="1"/>
</dbReference>
<keyword evidence="4" id="KW-1185">Reference proteome</keyword>
<sequence>MSTAASTTAASTTPSNDLPAGYPRLAARMGLQPELAIFRRFGFLNKLNILCLQAELAAIEEDLKLLLCTQSQVSSESLTRDWGTARKSADESEDDDRDPRLNLILAAREKLEKYSELTSCLSTDAAVVQQSRMLAMDPPKKTDLDFIQRFIGDESQMGFPHPFSGADSEIWGSIESPKGYANDIITPYPYRQKDMFSKLVKKKFFDFGFDRVWRSCKIGDLEFWDEKVIDRMTSMVSTALASILPIISIIILYYVESMEAKFGIMAVFNVLISLCLGLLTHAKRSEIFAVTAAFSAIQVVFVQAGDATQANPAGS</sequence>
<feature type="domain" description="DUF6594" evidence="2">
    <location>
        <begin position="22"/>
        <end position="299"/>
    </location>
</feature>
<evidence type="ECO:0000313" key="4">
    <source>
        <dbReference type="Proteomes" id="UP001456524"/>
    </source>
</evidence>
<proteinExistence type="predicted"/>
<reference evidence="3 4" key="1">
    <citation type="journal article" date="2022" name="G3 (Bethesda)">
        <title>Enemy or ally: a genomic approach to elucidate the lifestyle of Phyllosticta citrichinaensis.</title>
        <authorList>
            <person name="Buijs V.A."/>
            <person name="Groenewald J.Z."/>
            <person name="Haridas S."/>
            <person name="LaButti K.M."/>
            <person name="Lipzen A."/>
            <person name="Martin F.M."/>
            <person name="Barry K."/>
            <person name="Grigoriev I.V."/>
            <person name="Crous P.W."/>
            <person name="Seidl M.F."/>
        </authorList>
    </citation>
    <scope>NUCLEOTIDE SEQUENCE [LARGE SCALE GENOMIC DNA]</scope>
    <source>
        <strain evidence="3 4">CBS 129764</strain>
    </source>
</reference>
<dbReference type="Proteomes" id="UP001456524">
    <property type="component" value="Unassembled WGS sequence"/>
</dbReference>
<name>A0ABR1XGE9_9PEZI</name>
<organism evidence="3 4">
    <name type="scientific">Phyllosticta citrichinensis</name>
    <dbReference type="NCBI Taxonomy" id="1130410"/>
    <lineage>
        <taxon>Eukaryota</taxon>
        <taxon>Fungi</taxon>
        <taxon>Dikarya</taxon>
        <taxon>Ascomycota</taxon>
        <taxon>Pezizomycotina</taxon>
        <taxon>Dothideomycetes</taxon>
        <taxon>Dothideomycetes incertae sedis</taxon>
        <taxon>Botryosphaeriales</taxon>
        <taxon>Phyllostictaceae</taxon>
        <taxon>Phyllosticta</taxon>
    </lineage>
</organism>
<dbReference type="PANTHER" id="PTHR34502:SF5">
    <property type="entry name" value="DUF6594 DOMAIN-CONTAINING PROTEIN"/>
    <property type="match status" value="1"/>
</dbReference>
<accession>A0ABR1XGE9</accession>